<gene>
    <name evidence="1" type="ORF">CH338_09160</name>
</gene>
<dbReference type="EMBL" id="NPEU01000073">
    <property type="protein sequence ID" value="RAI39531.1"/>
    <property type="molecule type" value="Genomic_DNA"/>
</dbReference>
<organism evidence="1 2">
    <name type="scientific">Rhodoplanes elegans</name>
    <dbReference type="NCBI Taxonomy" id="29408"/>
    <lineage>
        <taxon>Bacteria</taxon>
        <taxon>Pseudomonadati</taxon>
        <taxon>Pseudomonadota</taxon>
        <taxon>Alphaproteobacteria</taxon>
        <taxon>Hyphomicrobiales</taxon>
        <taxon>Nitrobacteraceae</taxon>
        <taxon>Rhodoplanes</taxon>
    </lineage>
</organism>
<proteinExistence type="predicted"/>
<keyword evidence="2" id="KW-1185">Reference proteome</keyword>
<dbReference type="AlphaFoldDB" id="A0A327KMH7"/>
<name>A0A327KMH7_9BRAD</name>
<reference evidence="1 2" key="1">
    <citation type="submission" date="2017-07" db="EMBL/GenBank/DDBJ databases">
        <title>Draft Genome Sequences of Select Purple Nonsulfur Bacteria.</title>
        <authorList>
            <person name="Lasarre B."/>
            <person name="Mckinlay J.B."/>
        </authorList>
    </citation>
    <scope>NUCLEOTIDE SEQUENCE [LARGE SCALE GENOMIC DNA]</scope>
    <source>
        <strain evidence="1 2">DSM 11907</strain>
    </source>
</reference>
<evidence type="ECO:0000313" key="1">
    <source>
        <dbReference type="EMBL" id="RAI39531.1"/>
    </source>
</evidence>
<accession>A0A327KMH7</accession>
<evidence type="ECO:0000313" key="2">
    <source>
        <dbReference type="Proteomes" id="UP000248863"/>
    </source>
</evidence>
<comment type="caution">
    <text evidence="1">The sequence shown here is derived from an EMBL/GenBank/DDBJ whole genome shotgun (WGS) entry which is preliminary data.</text>
</comment>
<sequence>MIPIALSAAWSGLVAVFRSPVGRIVVPALISLVIGFSQGWSLRARLDETAALRATIAKLEREARARDAAAAADQARAETDAAERHALEEKVDALQARPTAGDCLPDDAARRLRDLWGR</sequence>
<protein>
    <submittedName>
        <fullName evidence="1">Uncharacterized protein</fullName>
    </submittedName>
</protein>
<dbReference type="Proteomes" id="UP000248863">
    <property type="component" value="Unassembled WGS sequence"/>
</dbReference>
<dbReference type="RefSeq" id="WP_111356796.1">
    <property type="nucleotide sequence ID" value="NZ_NHSK01000051.1"/>
</dbReference>